<sequence>MCASLDNLKMLSRLSTGEVFFDAPGARSFEMLSRFIDRIYASLGFSKIIFLDNYDLYNNFIISAKIEGAPDSFYIIDVQNVQKNVASSRGAVFEKNFCDMAFAKTDALTLPLLLTGIAAGFKKLYDCLELDFDTEVFSSETGGSKKELFLTAAGIFKSLSISYEQKSSFELDDFLEIKFYLKNSDHGRLSIGFLAFDRGKILFSLTGGLEKIIKEKCRGGGKMPFVINPFQLVVLTNKIDRAANIFEAVEAVEKKGHSVVWRESGHGEAMRESDFSPLADAYKSAGAYAILVLPDFGDSSKAFLYRGVNQKICGMDFFQLNSVYLQKDFKGCE</sequence>
<dbReference type="STRING" id="1817813.A2008_01690"/>
<organism evidence="1 2">
    <name type="scientific">Candidatus Wallbacteria bacterium GWC2_49_35</name>
    <dbReference type="NCBI Taxonomy" id="1817813"/>
    <lineage>
        <taxon>Bacteria</taxon>
        <taxon>Candidatus Walliibacteriota</taxon>
    </lineage>
</organism>
<evidence type="ECO:0000313" key="2">
    <source>
        <dbReference type="Proteomes" id="UP000178735"/>
    </source>
</evidence>
<gene>
    <name evidence="1" type="ORF">A2008_01690</name>
</gene>
<evidence type="ECO:0000313" key="1">
    <source>
        <dbReference type="EMBL" id="OGM05865.1"/>
    </source>
</evidence>
<accession>A0A1F7WUW6</accession>
<dbReference type="EMBL" id="MGFH01000093">
    <property type="protein sequence ID" value="OGM05865.1"/>
    <property type="molecule type" value="Genomic_DNA"/>
</dbReference>
<dbReference type="Proteomes" id="UP000178735">
    <property type="component" value="Unassembled WGS sequence"/>
</dbReference>
<reference evidence="1 2" key="1">
    <citation type="journal article" date="2016" name="Nat. Commun.">
        <title>Thousands of microbial genomes shed light on interconnected biogeochemical processes in an aquifer system.</title>
        <authorList>
            <person name="Anantharaman K."/>
            <person name="Brown C.T."/>
            <person name="Hug L.A."/>
            <person name="Sharon I."/>
            <person name="Castelle C.J."/>
            <person name="Probst A.J."/>
            <person name="Thomas B.C."/>
            <person name="Singh A."/>
            <person name="Wilkins M.J."/>
            <person name="Karaoz U."/>
            <person name="Brodie E.L."/>
            <person name="Williams K.H."/>
            <person name="Hubbard S.S."/>
            <person name="Banfield J.F."/>
        </authorList>
    </citation>
    <scope>NUCLEOTIDE SEQUENCE [LARGE SCALE GENOMIC DNA]</scope>
</reference>
<name>A0A1F7WUW6_9BACT</name>
<dbReference type="AlphaFoldDB" id="A0A1F7WUW6"/>
<proteinExistence type="predicted"/>
<protein>
    <submittedName>
        <fullName evidence="1">Uncharacterized protein</fullName>
    </submittedName>
</protein>
<comment type="caution">
    <text evidence="1">The sequence shown here is derived from an EMBL/GenBank/DDBJ whole genome shotgun (WGS) entry which is preliminary data.</text>
</comment>